<feature type="compositionally biased region" description="Basic residues" evidence="1">
    <location>
        <begin position="235"/>
        <end position="251"/>
    </location>
</feature>
<dbReference type="PANTHER" id="PTHR46622:SF1">
    <property type="entry name" value="DNA-DEPENDENT METALLOPROTEASE WSS1"/>
    <property type="match status" value="1"/>
</dbReference>
<feature type="region of interest" description="Disordered" evidence="1">
    <location>
        <begin position="232"/>
        <end position="251"/>
    </location>
</feature>
<dbReference type="AlphaFoldDB" id="A0AAN7YHE0"/>
<name>A0AAN7YHE0_9PEZI</name>
<proteinExistence type="predicted"/>
<dbReference type="InterPro" id="IPR053000">
    <property type="entry name" value="WSS1-like_metalloprotease"/>
</dbReference>
<evidence type="ECO:0000256" key="1">
    <source>
        <dbReference type="SAM" id="MobiDB-lite"/>
    </source>
</evidence>
<evidence type="ECO:0000259" key="2">
    <source>
        <dbReference type="PROSITE" id="PS51397"/>
    </source>
</evidence>
<protein>
    <recommendedName>
        <fullName evidence="2">WLM domain-containing protein</fullName>
    </recommendedName>
</protein>
<feature type="compositionally biased region" description="Basic and acidic residues" evidence="1">
    <location>
        <begin position="391"/>
        <end position="435"/>
    </location>
</feature>
<dbReference type="EMBL" id="JAVRRL010000018">
    <property type="protein sequence ID" value="KAK5114288.1"/>
    <property type="molecule type" value="Genomic_DNA"/>
</dbReference>
<gene>
    <name evidence="3" type="ORF">LTR62_002539</name>
</gene>
<reference evidence="3" key="1">
    <citation type="submission" date="2023-08" db="EMBL/GenBank/DDBJ databases">
        <title>Black Yeasts Isolated from many extreme environments.</title>
        <authorList>
            <person name="Coleine C."/>
            <person name="Stajich J.E."/>
            <person name="Selbmann L."/>
        </authorList>
    </citation>
    <scope>NUCLEOTIDE SEQUENCE</scope>
    <source>
        <strain evidence="3">CCFEE 5401</strain>
    </source>
</reference>
<dbReference type="PANTHER" id="PTHR46622">
    <property type="entry name" value="DNA-DEPENDENT METALLOPROTEASE WSS1"/>
    <property type="match status" value="1"/>
</dbReference>
<comment type="caution">
    <text evidence="3">The sequence shown here is derived from an EMBL/GenBank/DDBJ whole genome shotgun (WGS) entry which is preliminary data.</text>
</comment>
<feature type="compositionally biased region" description="Polar residues" evidence="1">
    <location>
        <begin position="437"/>
        <end position="452"/>
    </location>
</feature>
<dbReference type="InterPro" id="IPR013536">
    <property type="entry name" value="WLM_dom"/>
</dbReference>
<organism evidence="3 4">
    <name type="scientific">Meristemomyces frigidus</name>
    <dbReference type="NCBI Taxonomy" id="1508187"/>
    <lineage>
        <taxon>Eukaryota</taxon>
        <taxon>Fungi</taxon>
        <taxon>Dikarya</taxon>
        <taxon>Ascomycota</taxon>
        <taxon>Pezizomycotina</taxon>
        <taxon>Dothideomycetes</taxon>
        <taxon>Dothideomycetidae</taxon>
        <taxon>Mycosphaerellales</taxon>
        <taxon>Teratosphaeriaceae</taxon>
        <taxon>Meristemomyces</taxon>
    </lineage>
</organism>
<evidence type="ECO:0000313" key="4">
    <source>
        <dbReference type="Proteomes" id="UP001310890"/>
    </source>
</evidence>
<feature type="compositionally biased region" description="Acidic residues" evidence="1">
    <location>
        <begin position="283"/>
        <end position="297"/>
    </location>
</feature>
<dbReference type="GO" id="GO:0005634">
    <property type="term" value="C:nucleus"/>
    <property type="evidence" value="ECO:0007669"/>
    <property type="project" value="TreeGrafter"/>
</dbReference>
<feature type="domain" description="WLM" evidence="2">
    <location>
        <begin position="10"/>
        <end position="263"/>
    </location>
</feature>
<feature type="compositionally biased region" description="Basic and acidic residues" evidence="1">
    <location>
        <begin position="310"/>
        <end position="322"/>
    </location>
</feature>
<accession>A0AAN7YHE0</accession>
<dbReference type="GO" id="GO:0008237">
    <property type="term" value="F:metallopeptidase activity"/>
    <property type="evidence" value="ECO:0007669"/>
    <property type="project" value="TreeGrafter"/>
</dbReference>
<dbReference type="GO" id="GO:0006281">
    <property type="term" value="P:DNA repair"/>
    <property type="evidence" value="ECO:0007669"/>
    <property type="project" value="TreeGrafter"/>
</dbReference>
<feature type="region of interest" description="Disordered" evidence="1">
    <location>
        <begin position="267"/>
        <end position="491"/>
    </location>
</feature>
<feature type="compositionally biased region" description="Pro residues" evidence="1">
    <location>
        <begin position="477"/>
        <end position="490"/>
    </location>
</feature>
<dbReference type="Pfam" id="PF08325">
    <property type="entry name" value="WLM"/>
    <property type="match status" value="1"/>
</dbReference>
<dbReference type="Proteomes" id="UP001310890">
    <property type="component" value="Unassembled WGS sequence"/>
</dbReference>
<evidence type="ECO:0000313" key="3">
    <source>
        <dbReference type="EMBL" id="KAK5114288.1"/>
    </source>
</evidence>
<sequence>MPLGLLRLNEKTQRPNTNINFIKPDPRASPADQAISHDFLSRIAAQCYPVMKENWISVMTLEEHAPNPEFLGRNFNAGECIQLVLKDKRGRWLSFQFVQMVMMHELAHCKQMNHSRFFWNVRNKYAKIMEGLWAKGYKGEGLWGRGKELDSGSFVHDSMPQNAEIPEHLCGGTYRRARGKKRKRVGQGGEDGGKEKLTYAERQQKRIQRKFGKHGDGNAIGDDELVRGALDGMSGKRHAGKPKVAKSKRGRDLRANAALARFEAAKAATVREETPDLVKDEGSETESEYDWSSDEDGGVAGSLKQKGQIHVHDGKDMLKVCGDEAEEDGSGQQDELNELRILSGRPTTSLDNRASARVQLAGEKKAPWPNTVDLGSEAESEVECYSEQPDSDGKPSARKSKAEKTRTAQKRSTEAKDDSKTESKVDRRLRQHDSDQMVVSGTTPDQKTTPIRTKSPPPKADDTPDPTRPPSQSAHPPQQPQSTTPPPRPINSPSLTCPICSLSNAPQAPTCTACSHVLKPSLVKGSWRCGSQTCKESGSQYVNAGDVGRCGVCGGKKGPVGASEVMGVGVVPAEVLRWD</sequence>
<feature type="compositionally biased region" description="Basic and acidic residues" evidence="1">
    <location>
        <begin position="269"/>
        <end position="282"/>
    </location>
</feature>
<dbReference type="PROSITE" id="PS51397">
    <property type="entry name" value="WLM"/>
    <property type="match status" value="1"/>
</dbReference>
<dbReference type="Gene3D" id="3.30.2010.10">
    <property type="entry name" value="Metalloproteases ('zincins'), catalytic domain"/>
    <property type="match status" value="1"/>
</dbReference>